<evidence type="ECO:0000256" key="1">
    <source>
        <dbReference type="ARBA" id="ARBA00009576"/>
    </source>
</evidence>
<dbReference type="InParanoid" id="A0A1E1LC31"/>
<gene>
    <name evidence="4" type="ORF">RCO7_14957</name>
</gene>
<evidence type="ECO:0000313" key="5">
    <source>
        <dbReference type="Proteomes" id="UP000178129"/>
    </source>
</evidence>
<dbReference type="SUPFAM" id="SSF101751">
    <property type="entry name" value="Hydrophobin II, HfbII"/>
    <property type="match status" value="1"/>
</dbReference>
<evidence type="ECO:0000256" key="3">
    <source>
        <dbReference type="SAM" id="SignalP"/>
    </source>
</evidence>
<dbReference type="STRING" id="914237.A0A1E1LC31"/>
<proteinExistence type="inferred from homology"/>
<keyword evidence="3" id="KW-0732">Signal</keyword>
<dbReference type="PANTHER" id="PTHR42341:SF2">
    <property type="entry name" value="HYDROPHOBIN"/>
    <property type="match status" value="1"/>
</dbReference>
<dbReference type="InterPro" id="IPR036686">
    <property type="entry name" value="Class_II_Hydrophobin_sf"/>
</dbReference>
<dbReference type="EMBL" id="FJUW01000045">
    <property type="protein sequence ID" value="CZT08080.1"/>
    <property type="molecule type" value="Genomic_DNA"/>
</dbReference>
<evidence type="ECO:0000313" key="4">
    <source>
        <dbReference type="EMBL" id="CZT08080.1"/>
    </source>
</evidence>
<comment type="caution">
    <text evidence="4">The sequence shown here is derived from an EMBL/GenBank/DDBJ whole genome shotgun (WGS) entry which is preliminary data.</text>
</comment>
<dbReference type="InterPro" id="IPR010636">
    <property type="entry name" value="Class_II_hydrophobin"/>
</dbReference>
<keyword evidence="2" id="KW-1015">Disulfide bond</keyword>
<dbReference type="Pfam" id="PF06766">
    <property type="entry name" value="Hydrophobin_2"/>
    <property type="match status" value="1"/>
</dbReference>
<dbReference type="CDD" id="cd23508">
    <property type="entry name" value="hydrophobin_II"/>
    <property type="match status" value="1"/>
</dbReference>
<accession>A0A1E1LC31</accession>
<dbReference type="Gene3D" id="3.20.120.10">
    <property type="entry name" value="Hydrophobin"/>
    <property type="match status" value="1"/>
</dbReference>
<keyword evidence="5" id="KW-1185">Reference proteome</keyword>
<dbReference type="PANTHER" id="PTHR42341">
    <property type="entry name" value="HYDROPHOBIN"/>
    <property type="match status" value="1"/>
</dbReference>
<dbReference type="AlphaFoldDB" id="A0A1E1LC31"/>
<organism evidence="4 5">
    <name type="scientific">Rhynchosporium graminicola</name>
    <dbReference type="NCBI Taxonomy" id="2792576"/>
    <lineage>
        <taxon>Eukaryota</taxon>
        <taxon>Fungi</taxon>
        <taxon>Dikarya</taxon>
        <taxon>Ascomycota</taxon>
        <taxon>Pezizomycotina</taxon>
        <taxon>Leotiomycetes</taxon>
        <taxon>Helotiales</taxon>
        <taxon>Ploettnerulaceae</taxon>
        <taxon>Rhynchosporium</taxon>
    </lineage>
</organism>
<evidence type="ECO:0000256" key="2">
    <source>
        <dbReference type="ARBA" id="ARBA00023157"/>
    </source>
</evidence>
<protein>
    <submittedName>
        <fullName evidence="4">Related to magnaporin protein</fullName>
    </submittedName>
</protein>
<comment type="similarity">
    <text evidence="1">Belongs to the cerato-ulmin hydrophobin family.</text>
</comment>
<feature type="chain" id="PRO_5009446943" evidence="3">
    <location>
        <begin position="18"/>
        <end position="92"/>
    </location>
</feature>
<reference evidence="5" key="1">
    <citation type="submission" date="2016-03" db="EMBL/GenBank/DDBJ databases">
        <authorList>
            <person name="Ploux O."/>
        </authorList>
    </citation>
    <scope>NUCLEOTIDE SEQUENCE [LARGE SCALE GENOMIC DNA]</scope>
    <source>
        <strain evidence="5">UK7</strain>
    </source>
</reference>
<name>A0A1E1LC31_9HELO</name>
<feature type="signal peptide" evidence="3">
    <location>
        <begin position="1"/>
        <end position="17"/>
    </location>
</feature>
<sequence length="92" mass="9546">MQFSILTISLLAMFVVASPMEIRQLGGLCGSALDTPQCCDVSVGGIADLKCATPSNNPQTVADFKKECTAQGQDASCCVLPMLGNALVCTTM</sequence>
<dbReference type="Proteomes" id="UP000178129">
    <property type="component" value="Unassembled WGS sequence"/>
</dbReference>
<dbReference type="GO" id="GO:0005576">
    <property type="term" value="C:extracellular region"/>
    <property type="evidence" value="ECO:0007669"/>
    <property type="project" value="InterPro"/>
</dbReference>